<keyword evidence="7" id="KW-0624">Polysaccharide degradation</keyword>
<organism evidence="9 10">
    <name type="scientific">Acidisoma cellulosilyticum</name>
    <dbReference type="NCBI Taxonomy" id="2802395"/>
    <lineage>
        <taxon>Bacteria</taxon>
        <taxon>Pseudomonadati</taxon>
        <taxon>Pseudomonadota</taxon>
        <taxon>Alphaproteobacteria</taxon>
        <taxon>Acetobacterales</taxon>
        <taxon>Acidocellaceae</taxon>
        <taxon>Acidisoma</taxon>
    </lineage>
</organism>
<feature type="signal peptide" evidence="8">
    <location>
        <begin position="1"/>
        <end position="28"/>
    </location>
</feature>
<dbReference type="InterPro" id="IPR006311">
    <property type="entry name" value="TAT_signal"/>
</dbReference>
<dbReference type="PRINTS" id="PR00735">
    <property type="entry name" value="GLHYDRLASE8"/>
</dbReference>
<dbReference type="Pfam" id="PF01270">
    <property type="entry name" value="Glyco_hydro_8"/>
    <property type="match status" value="1"/>
</dbReference>
<evidence type="ECO:0000256" key="5">
    <source>
        <dbReference type="ARBA" id="ARBA00023001"/>
    </source>
</evidence>
<comment type="similarity">
    <text evidence="2">Belongs to the glycosyl hydrolase 8 (cellulase D) family.</text>
</comment>
<dbReference type="InterPro" id="IPR012341">
    <property type="entry name" value="6hp_glycosidase-like_sf"/>
</dbReference>
<evidence type="ECO:0000256" key="8">
    <source>
        <dbReference type="SAM" id="SignalP"/>
    </source>
</evidence>
<evidence type="ECO:0000256" key="2">
    <source>
        <dbReference type="ARBA" id="ARBA00009209"/>
    </source>
</evidence>
<gene>
    <name evidence="9" type="ORF">ACELLULO517_24700</name>
</gene>
<keyword evidence="7" id="KW-0119">Carbohydrate metabolism</keyword>
<comment type="caution">
    <text evidence="9">The sequence shown here is derived from an EMBL/GenBank/DDBJ whole genome shotgun (WGS) entry which is preliminary data.</text>
</comment>
<dbReference type="EC" id="3.2.1.4" evidence="3"/>
<comment type="catalytic activity">
    <reaction evidence="1">
        <text>Endohydrolysis of (1-&gt;4)-beta-D-glucosidic linkages in cellulose, lichenin and cereal beta-D-glucans.</text>
        <dbReference type="EC" id="3.2.1.4"/>
    </reaction>
</comment>
<keyword evidence="4" id="KW-0378">Hydrolase</keyword>
<evidence type="ECO:0000256" key="4">
    <source>
        <dbReference type="ARBA" id="ARBA00022801"/>
    </source>
</evidence>
<protein>
    <recommendedName>
        <fullName evidence="3">cellulase</fullName>
        <ecNumber evidence="3">3.2.1.4</ecNumber>
    </recommendedName>
</protein>
<dbReference type="EMBL" id="JAESVA010000013">
    <property type="protein sequence ID" value="MCB8883471.1"/>
    <property type="molecule type" value="Genomic_DNA"/>
</dbReference>
<keyword evidence="8" id="KW-0732">Signal</keyword>
<keyword evidence="6" id="KW-0326">Glycosidase</keyword>
<proteinExistence type="inferred from homology"/>
<dbReference type="GO" id="GO:0008810">
    <property type="term" value="F:cellulase activity"/>
    <property type="evidence" value="ECO:0007669"/>
    <property type="project" value="UniProtKB-EC"/>
</dbReference>
<reference evidence="9 10" key="1">
    <citation type="journal article" date="2021" name="Microorganisms">
        <title>Acidisoma silvae sp. nov. and Acidisomacellulosilytica sp. nov., Two Acidophilic Bacteria Isolated from Decaying Wood, Hydrolyzing Cellulose and Producing Poly-3-hydroxybutyrate.</title>
        <authorList>
            <person name="Mieszkin S."/>
            <person name="Pouder E."/>
            <person name="Uroz S."/>
            <person name="Simon-Colin C."/>
            <person name="Alain K."/>
        </authorList>
    </citation>
    <scope>NUCLEOTIDE SEQUENCE [LARGE SCALE GENOMIC DNA]</scope>
    <source>
        <strain evidence="9 10">HW T5.17</strain>
    </source>
</reference>
<evidence type="ECO:0000256" key="6">
    <source>
        <dbReference type="ARBA" id="ARBA00023295"/>
    </source>
</evidence>
<dbReference type="Gene3D" id="1.50.10.10">
    <property type="match status" value="1"/>
</dbReference>
<dbReference type="AlphaFoldDB" id="A0A964E6E2"/>
<sequence>MSLSRRHILGCGAAATAFAMSLGNQAEAARVSFAIDDPDWVSFKNRFVSADGRVIDTGNNDISHSEGQSYGMLFAVVFGDQASFDLIKGWTATNLTRQTDALHIWRYLPKQKNPTPDDNNATDGDLVIAMALSRAATLWGRPEDASQARAIAQAIREKLIMNAGSRLVLLPGVNGFVRKTQLISNLSYSNFVAFRELSVIDPSPLWQVLGLDALALIEAARFGQWQLPPDWLALPLHGGDPVVATGWPPRCSYDAIRVPLNLVWSQNLPAAVATSFENFWSTAASYQPAWADLKTNAVSTYAAAGGLVAVRQITSATSPQLGLPALPQVQQCTDYYSSALTLLSRIAWAEGHGIG</sequence>
<keyword evidence="5" id="KW-0136">Cellulose degradation</keyword>
<evidence type="ECO:0000313" key="9">
    <source>
        <dbReference type="EMBL" id="MCB8883471.1"/>
    </source>
</evidence>
<dbReference type="RefSeq" id="WP_227310124.1">
    <property type="nucleotide sequence ID" value="NZ_JAESVA010000013.1"/>
</dbReference>
<name>A0A964E6E2_9PROT</name>
<dbReference type="Proteomes" id="UP000721844">
    <property type="component" value="Unassembled WGS sequence"/>
</dbReference>
<accession>A0A964E6E2</accession>
<evidence type="ECO:0000256" key="3">
    <source>
        <dbReference type="ARBA" id="ARBA00012601"/>
    </source>
</evidence>
<dbReference type="GO" id="GO:0030245">
    <property type="term" value="P:cellulose catabolic process"/>
    <property type="evidence" value="ECO:0007669"/>
    <property type="project" value="UniProtKB-KW"/>
</dbReference>
<dbReference type="InterPro" id="IPR002037">
    <property type="entry name" value="Glyco_hydro_8"/>
</dbReference>
<dbReference type="InterPro" id="IPR008928">
    <property type="entry name" value="6-hairpin_glycosidase_sf"/>
</dbReference>
<dbReference type="SUPFAM" id="SSF48208">
    <property type="entry name" value="Six-hairpin glycosidases"/>
    <property type="match status" value="1"/>
</dbReference>
<dbReference type="PROSITE" id="PS51318">
    <property type="entry name" value="TAT"/>
    <property type="match status" value="1"/>
</dbReference>
<evidence type="ECO:0000256" key="7">
    <source>
        <dbReference type="ARBA" id="ARBA00023326"/>
    </source>
</evidence>
<evidence type="ECO:0000256" key="1">
    <source>
        <dbReference type="ARBA" id="ARBA00000966"/>
    </source>
</evidence>
<evidence type="ECO:0000313" key="10">
    <source>
        <dbReference type="Proteomes" id="UP000721844"/>
    </source>
</evidence>
<feature type="chain" id="PRO_5038022454" description="cellulase" evidence="8">
    <location>
        <begin position="29"/>
        <end position="355"/>
    </location>
</feature>
<keyword evidence="10" id="KW-1185">Reference proteome</keyword>